<organism evidence="1 2">
    <name type="scientific">Dipteronia sinensis</name>
    <dbReference type="NCBI Taxonomy" id="43782"/>
    <lineage>
        <taxon>Eukaryota</taxon>
        <taxon>Viridiplantae</taxon>
        <taxon>Streptophyta</taxon>
        <taxon>Embryophyta</taxon>
        <taxon>Tracheophyta</taxon>
        <taxon>Spermatophyta</taxon>
        <taxon>Magnoliopsida</taxon>
        <taxon>eudicotyledons</taxon>
        <taxon>Gunneridae</taxon>
        <taxon>Pentapetalae</taxon>
        <taxon>rosids</taxon>
        <taxon>malvids</taxon>
        <taxon>Sapindales</taxon>
        <taxon>Sapindaceae</taxon>
        <taxon>Hippocastanoideae</taxon>
        <taxon>Acereae</taxon>
        <taxon>Dipteronia</taxon>
    </lineage>
</organism>
<keyword evidence="2" id="KW-1185">Reference proteome</keyword>
<gene>
    <name evidence="1" type="ORF">Dsin_009136</name>
</gene>
<name>A0AAE0EBG5_9ROSI</name>
<proteinExistence type="predicted"/>
<accession>A0AAE0EBG5</accession>
<evidence type="ECO:0000313" key="1">
    <source>
        <dbReference type="EMBL" id="KAK3222111.1"/>
    </source>
</evidence>
<reference evidence="1" key="1">
    <citation type="journal article" date="2023" name="Plant J.">
        <title>Genome sequences and population genomics provide insights into the demographic history, inbreeding, and mutation load of two 'living fossil' tree species of Dipteronia.</title>
        <authorList>
            <person name="Feng Y."/>
            <person name="Comes H.P."/>
            <person name="Chen J."/>
            <person name="Zhu S."/>
            <person name="Lu R."/>
            <person name="Zhang X."/>
            <person name="Li P."/>
            <person name="Qiu J."/>
            <person name="Olsen K.M."/>
            <person name="Qiu Y."/>
        </authorList>
    </citation>
    <scope>NUCLEOTIDE SEQUENCE</scope>
    <source>
        <strain evidence="1">NBL</strain>
    </source>
</reference>
<protein>
    <submittedName>
        <fullName evidence="1">Uncharacterized protein</fullName>
    </submittedName>
</protein>
<dbReference type="Proteomes" id="UP001281410">
    <property type="component" value="Unassembled WGS sequence"/>
</dbReference>
<dbReference type="AlphaFoldDB" id="A0AAE0EBG5"/>
<comment type="caution">
    <text evidence="1">The sequence shown here is derived from an EMBL/GenBank/DDBJ whole genome shotgun (WGS) entry which is preliminary data.</text>
</comment>
<dbReference type="EMBL" id="JANJYJ010000003">
    <property type="protein sequence ID" value="KAK3222111.1"/>
    <property type="molecule type" value="Genomic_DNA"/>
</dbReference>
<sequence length="61" mass="7122">MSYLGRVTIHDGLTTAHENSGQLFLRPPPTNWKHTLQHQRYPLFHIEMIHTEKTVPSKESN</sequence>
<evidence type="ECO:0000313" key="2">
    <source>
        <dbReference type="Proteomes" id="UP001281410"/>
    </source>
</evidence>